<dbReference type="SUPFAM" id="SSF51219">
    <property type="entry name" value="TRAP-like"/>
    <property type="match status" value="1"/>
</dbReference>
<dbReference type="InterPro" id="IPR002838">
    <property type="entry name" value="AIM24"/>
</dbReference>
<dbReference type="Pfam" id="PF01987">
    <property type="entry name" value="AIM24"/>
    <property type="match status" value="1"/>
</dbReference>
<dbReference type="Gene3D" id="3.60.160.10">
    <property type="entry name" value="Mitochondrial biogenesis AIM24"/>
    <property type="match status" value="1"/>
</dbReference>
<dbReference type="InterPro" id="IPR036983">
    <property type="entry name" value="AIM24_sf"/>
</dbReference>
<dbReference type="EMBL" id="CAFBPN010000013">
    <property type="protein sequence ID" value="CAB5013603.1"/>
    <property type="molecule type" value="Genomic_DNA"/>
</dbReference>
<proteinExistence type="predicted"/>
<accession>A0A6J7QD45</accession>
<name>A0A6J7QD45_9ZZZZ</name>
<protein>
    <submittedName>
        <fullName evidence="1">Unannotated protein</fullName>
    </submittedName>
</protein>
<dbReference type="InterPro" id="IPR016031">
    <property type="entry name" value="Trp_RNA-bd_attenuator-like_dom"/>
</dbReference>
<dbReference type="EMBL" id="CAFBQU010000032">
    <property type="protein sequence ID" value="CAB5066415.1"/>
    <property type="molecule type" value="Genomic_DNA"/>
</dbReference>
<evidence type="ECO:0000313" key="2">
    <source>
        <dbReference type="EMBL" id="CAB5066415.1"/>
    </source>
</evidence>
<dbReference type="PANTHER" id="PTHR43657:SF1">
    <property type="entry name" value="ALTERED INHERITANCE OF MITOCHONDRIA PROTEIN 24, MITOCHONDRIAL"/>
    <property type="match status" value="1"/>
</dbReference>
<dbReference type="NCBIfam" id="TIGR00266">
    <property type="entry name" value="TIGR00266 family protein"/>
    <property type="match status" value="1"/>
</dbReference>
<organism evidence="1">
    <name type="scientific">freshwater metagenome</name>
    <dbReference type="NCBI Taxonomy" id="449393"/>
    <lineage>
        <taxon>unclassified sequences</taxon>
        <taxon>metagenomes</taxon>
        <taxon>ecological metagenomes</taxon>
    </lineage>
</organism>
<gene>
    <name evidence="1" type="ORF">UFOPK4098_00438</name>
    <name evidence="2" type="ORF">UFOPK4347_01183</name>
</gene>
<reference evidence="1" key="1">
    <citation type="submission" date="2020-05" db="EMBL/GenBank/DDBJ databases">
        <authorList>
            <person name="Chiriac C."/>
            <person name="Salcher M."/>
            <person name="Ghai R."/>
            <person name="Kavagutti S V."/>
        </authorList>
    </citation>
    <scope>NUCLEOTIDE SEQUENCE</scope>
</reference>
<sequence>MELQIRNQPAFSTARATLQPNEQMRLESGAMIAMSHDMVVEGKMEGGFLKSLKRSALGGESFFQTTATAGPNGGFVDVAMGLPGDSVILQSTAAAPWILSQSSWIASSMGLTLDTKWGGMKSLFGGEGAFLVHVSGDGILLAGAYGAIEVVTLAAGEKIVIDSGHMVAVQASVTMSLHKAATGWMNSITSGEGLVFHFEGPGEVYTQTRNPNWFSRFASASHSHGTR</sequence>
<evidence type="ECO:0000313" key="1">
    <source>
        <dbReference type="EMBL" id="CAB5013603.1"/>
    </source>
</evidence>
<dbReference type="PANTHER" id="PTHR43657">
    <property type="entry name" value="TRYPTOPHAN RNA-BINDING ATTENUATOR PROTEIN-LIKE PROTEIN"/>
    <property type="match status" value="1"/>
</dbReference>
<dbReference type="AlphaFoldDB" id="A0A6J7QD45"/>